<gene>
    <name evidence="2" type="primary">Contig11045.g11810</name>
    <name evidence="2" type="ORF">STYLEM_15733</name>
</gene>
<feature type="compositionally biased region" description="Polar residues" evidence="1">
    <location>
        <begin position="262"/>
        <end position="285"/>
    </location>
</feature>
<evidence type="ECO:0000256" key="1">
    <source>
        <dbReference type="SAM" id="MobiDB-lite"/>
    </source>
</evidence>
<name>A0A078AX48_STYLE</name>
<feature type="region of interest" description="Disordered" evidence="1">
    <location>
        <begin position="166"/>
        <end position="187"/>
    </location>
</feature>
<protein>
    <submittedName>
        <fullName evidence="2">Uncharacterized protein</fullName>
    </submittedName>
</protein>
<feature type="compositionally biased region" description="Polar residues" evidence="1">
    <location>
        <begin position="172"/>
        <end position="187"/>
    </location>
</feature>
<dbReference type="EMBL" id="CCKQ01014840">
    <property type="protein sequence ID" value="CDW86636.1"/>
    <property type="molecule type" value="Genomic_DNA"/>
</dbReference>
<keyword evidence="3" id="KW-1185">Reference proteome</keyword>
<evidence type="ECO:0000313" key="3">
    <source>
        <dbReference type="Proteomes" id="UP000039865"/>
    </source>
</evidence>
<accession>A0A078AX48</accession>
<dbReference type="AlphaFoldDB" id="A0A078AX48"/>
<reference evidence="2 3" key="1">
    <citation type="submission" date="2014-06" db="EMBL/GenBank/DDBJ databases">
        <authorList>
            <person name="Swart Estienne"/>
        </authorList>
    </citation>
    <scope>NUCLEOTIDE SEQUENCE [LARGE SCALE GENOMIC DNA]</scope>
    <source>
        <strain evidence="2 3">130c</strain>
    </source>
</reference>
<dbReference type="InParanoid" id="A0A078AX48"/>
<sequence>MRIILQQDITIKPQEKKIIEHLAKVVEFKKYYKPYDKKNLDFTQELKNDVNTLPLEDTIQNNTKGSINAQEKMLFGKSKYYQNTLGDVQQQSQISQAIPDISQQQKFRVYDSFFRFNAPVSEQPETKMSKRRRQQKIQSIMQSTINSPEKQNNIGPSFISIEDPSAYHQSHKNLSPQRTMQKSQSSFLPQIPQSVQNILKIGYENPYAYRKQKPLLEMYDNNIKKQNLNMKLQKLGKAQREYQSTQLRKKLQQSKDQHRLNTNDSNENYVGTDNEENQPLSGSQSSKRKIPPKRRQDQEETEKLNYLFQKYSSENIQKYLATLNKMPFKEVIEQIESDLSVSAQLLISFQDNTYIINQIEEIHTELGSLIHKKKKEKELFDKISNEEKKEQSLFEKARSFNPKFVDEQLHKHFEKQTHNAISQLSSMNTGIKEILDHYQDLKKYYKAFEKELEEEPNQ</sequence>
<organism evidence="2 3">
    <name type="scientific">Stylonychia lemnae</name>
    <name type="common">Ciliate</name>
    <dbReference type="NCBI Taxonomy" id="5949"/>
    <lineage>
        <taxon>Eukaryota</taxon>
        <taxon>Sar</taxon>
        <taxon>Alveolata</taxon>
        <taxon>Ciliophora</taxon>
        <taxon>Intramacronucleata</taxon>
        <taxon>Spirotrichea</taxon>
        <taxon>Stichotrichia</taxon>
        <taxon>Sporadotrichida</taxon>
        <taxon>Oxytrichidae</taxon>
        <taxon>Stylonychinae</taxon>
        <taxon>Stylonychia</taxon>
    </lineage>
</organism>
<dbReference type="Proteomes" id="UP000039865">
    <property type="component" value="Unassembled WGS sequence"/>
</dbReference>
<feature type="region of interest" description="Disordered" evidence="1">
    <location>
        <begin position="250"/>
        <end position="301"/>
    </location>
</feature>
<evidence type="ECO:0000313" key="2">
    <source>
        <dbReference type="EMBL" id="CDW86636.1"/>
    </source>
</evidence>
<proteinExistence type="predicted"/>